<dbReference type="Pfam" id="PF00400">
    <property type="entry name" value="WD40"/>
    <property type="match status" value="6"/>
</dbReference>
<organism evidence="4 5">
    <name type="scientific">Oxynema aestuarii AP17</name>
    <dbReference type="NCBI Taxonomy" id="2064643"/>
    <lineage>
        <taxon>Bacteria</taxon>
        <taxon>Bacillati</taxon>
        <taxon>Cyanobacteriota</taxon>
        <taxon>Cyanophyceae</taxon>
        <taxon>Oscillatoriophycideae</taxon>
        <taxon>Oscillatoriales</taxon>
        <taxon>Oscillatoriaceae</taxon>
        <taxon>Oxynema</taxon>
        <taxon>Oxynema aestuarii</taxon>
    </lineage>
</organism>
<accession>A0A6H1U3T4</accession>
<keyword evidence="2" id="KW-0677">Repeat</keyword>
<feature type="repeat" description="WD" evidence="3">
    <location>
        <begin position="76"/>
        <end position="119"/>
    </location>
</feature>
<evidence type="ECO:0000256" key="3">
    <source>
        <dbReference type="PROSITE-ProRule" id="PRU00221"/>
    </source>
</evidence>
<sequence>MTRLPFFRNFGADRRFKKPGGSRGLLAVLTLSAILAGGAIASVGAVDPTGGDRLRRDGDLSAIAASWQNPERVTTLEGESNTVESVAFSPDGTILAVGGGRNDPRIELWNLENNKRFQTLKGHKNRVLELDFTPDGRTLVSSGDDAIVNLWNLETGKLKHTFLDHFSNVVSLAITPDSHTLVSGALDGLKLWDLLDPQPLDSVWPFQPIYSVAISPDGTLLAVGDREGAIALWPLQQDGEAIRFSETIATPFRHEAGITSLAFSPDGRRLVSAGLDRAIHVWNLQTGQLDAPSIRTRSPLRSLALNPVATIAATTSRDGIKIWNLTDATLLAELSEDVTGVVAIAWSPDGERLATGGLQRTIEIWHGGSLPGSEVLATTDANY</sequence>
<dbReference type="KEGG" id="oxy:HCG48_25225"/>
<protein>
    <submittedName>
        <fullName evidence="4">WD40 repeat domain-containing protein</fullName>
    </submittedName>
</protein>
<dbReference type="InterPro" id="IPR001680">
    <property type="entry name" value="WD40_rpt"/>
</dbReference>
<reference evidence="4 5" key="1">
    <citation type="submission" date="2020-04" db="EMBL/GenBank/DDBJ databases">
        <authorList>
            <person name="Basu S."/>
            <person name="Maruthanayagam V."/>
            <person name="Chakraborty S."/>
            <person name="Pramanik A."/>
            <person name="Mukherjee J."/>
            <person name="Brink B."/>
        </authorList>
    </citation>
    <scope>NUCLEOTIDE SEQUENCE [LARGE SCALE GENOMIC DNA]</scope>
    <source>
        <strain evidence="4 5">AP17</strain>
    </source>
</reference>
<gene>
    <name evidence="4" type="ORF">HCG48_25225</name>
</gene>
<evidence type="ECO:0000256" key="1">
    <source>
        <dbReference type="ARBA" id="ARBA00022574"/>
    </source>
</evidence>
<dbReference type="Gene3D" id="2.130.10.10">
    <property type="entry name" value="YVTN repeat-like/Quinoprotein amine dehydrogenase"/>
    <property type="match status" value="3"/>
</dbReference>
<dbReference type="PANTHER" id="PTHR19848:SF8">
    <property type="entry name" value="F-BOX AND WD REPEAT DOMAIN CONTAINING 7"/>
    <property type="match status" value="1"/>
</dbReference>
<name>A0A6H1U3T4_9CYAN</name>
<dbReference type="InterPro" id="IPR015943">
    <property type="entry name" value="WD40/YVTN_repeat-like_dom_sf"/>
</dbReference>
<dbReference type="EMBL" id="CP051167">
    <property type="protein sequence ID" value="QIZ73491.1"/>
    <property type="molecule type" value="Genomic_DNA"/>
</dbReference>
<dbReference type="PANTHER" id="PTHR19848">
    <property type="entry name" value="WD40 REPEAT PROTEIN"/>
    <property type="match status" value="1"/>
</dbReference>
<evidence type="ECO:0000313" key="4">
    <source>
        <dbReference type="EMBL" id="QIZ73491.1"/>
    </source>
</evidence>
<feature type="repeat" description="WD" evidence="3">
    <location>
        <begin position="251"/>
        <end position="292"/>
    </location>
</feature>
<dbReference type="PROSITE" id="PS00678">
    <property type="entry name" value="WD_REPEATS_1"/>
    <property type="match status" value="3"/>
</dbReference>
<feature type="repeat" description="WD" evidence="3">
    <location>
        <begin position="334"/>
        <end position="365"/>
    </location>
</feature>
<dbReference type="Proteomes" id="UP000500857">
    <property type="component" value="Chromosome"/>
</dbReference>
<dbReference type="SMART" id="SM00320">
    <property type="entry name" value="WD40"/>
    <property type="match status" value="7"/>
</dbReference>
<dbReference type="PROSITE" id="PS50294">
    <property type="entry name" value="WD_REPEATS_REGION"/>
    <property type="match status" value="3"/>
</dbReference>
<keyword evidence="5" id="KW-1185">Reference proteome</keyword>
<proteinExistence type="predicted"/>
<dbReference type="PROSITE" id="PS50082">
    <property type="entry name" value="WD_REPEATS_2"/>
    <property type="match status" value="5"/>
</dbReference>
<keyword evidence="1 3" id="KW-0853">WD repeat</keyword>
<feature type="repeat" description="WD" evidence="3">
    <location>
        <begin position="209"/>
        <end position="243"/>
    </location>
</feature>
<dbReference type="SUPFAM" id="SSF50978">
    <property type="entry name" value="WD40 repeat-like"/>
    <property type="match status" value="1"/>
</dbReference>
<dbReference type="RefSeq" id="WP_168571637.1">
    <property type="nucleotide sequence ID" value="NZ_CP051167.1"/>
</dbReference>
<evidence type="ECO:0000256" key="2">
    <source>
        <dbReference type="ARBA" id="ARBA00022737"/>
    </source>
</evidence>
<dbReference type="AlphaFoldDB" id="A0A6H1U3T4"/>
<dbReference type="InterPro" id="IPR036322">
    <property type="entry name" value="WD40_repeat_dom_sf"/>
</dbReference>
<feature type="repeat" description="WD" evidence="3">
    <location>
        <begin position="120"/>
        <end position="161"/>
    </location>
</feature>
<dbReference type="CDD" id="cd00200">
    <property type="entry name" value="WD40"/>
    <property type="match status" value="1"/>
</dbReference>
<dbReference type="InterPro" id="IPR019775">
    <property type="entry name" value="WD40_repeat_CS"/>
</dbReference>
<evidence type="ECO:0000313" key="5">
    <source>
        <dbReference type="Proteomes" id="UP000500857"/>
    </source>
</evidence>